<dbReference type="GO" id="GO:0008422">
    <property type="term" value="F:beta-glucosidase activity"/>
    <property type="evidence" value="ECO:0007669"/>
    <property type="project" value="TreeGrafter"/>
</dbReference>
<dbReference type="PIRSF" id="PIRSF028944">
    <property type="entry name" value="Beta_gluc_GBA2"/>
    <property type="match status" value="1"/>
</dbReference>
<evidence type="ECO:0000259" key="3">
    <source>
        <dbReference type="Pfam" id="PF12215"/>
    </source>
</evidence>
<dbReference type="PANTHER" id="PTHR12654">
    <property type="entry name" value="BILE ACID BETA-GLUCOSIDASE-RELATED"/>
    <property type="match status" value="1"/>
</dbReference>
<dbReference type="SUPFAM" id="SSF48208">
    <property type="entry name" value="Six-hairpin glycosidases"/>
    <property type="match status" value="1"/>
</dbReference>
<keyword evidence="1" id="KW-0472">Membrane</keyword>
<reference evidence="4 5" key="1">
    <citation type="journal article" date="2021" name="Hortic Res">
        <title>Chromosome-scale assembly of the Dendrobium chrysotoxum genome enhances the understanding of orchid evolution.</title>
        <authorList>
            <person name="Zhang Y."/>
            <person name="Zhang G.Q."/>
            <person name="Zhang D."/>
            <person name="Liu X.D."/>
            <person name="Xu X.Y."/>
            <person name="Sun W.H."/>
            <person name="Yu X."/>
            <person name="Zhu X."/>
            <person name="Wang Z.W."/>
            <person name="Zhao X."/>
            <person name="Zhong W.Y."/>
            <person name="Chen H."/>
            <person name="Yin W.L."/>
            <person name="Huang T."/>
            <person name="Niu S.C."/>
            <person name="Liu Z.J."/>
        </authorList>
    </citation>
    <scope>NUCLEOTIDE SEQUENCE [LARGE SCALE GENOMIC DNA]</scope>
    <source>
        <strain evidence="4">Lindl</strain>
    </source>
</reference>
<dbReference type="GO" id="GO:0004348">
    <property type="term" value="F:glucosylceramidase activity"/>
    <property type="evidence" value="ECO:0007669"/>
    <property type="project" value="InterPro"/>
</dbReference>
<gene>
    <name evidence="4" type="ORF">IEQ34_019251</name>
</gene>
<dbReference type="InterPro" id="IPR024462">
    <property type="entry name" value="GH116_N"/>
</dbReference>
<feature type="domain" description="Glycosyl-hydrolase family 116 N-terminal" evidence="3">
    <location>
        <begin position="97"/>
        <end position="402"/>
    </location>
</feature>
<evidence type="ECO:0000259" key="2">
    <source>
        <dbReference type="Pfam" id="PF04685"/>
    </source>
</evidence>
<dbReference type="PANTHER" id="PTHR12654:SF3">
    <property type="entry name" value="NON-LYSOSOMAL GLUCOSYLCERAMIDASE"/>
    <property type="match status" value="1"/>
</dbReference>
<keyword evidence="5" id="KW-1185">Reference proteome</keyword>
<feature type="transmembrane region" description="Helical" evidence="1">
    <location>
        <begin position="962"/>
        <end position="988"/>
    </location>
</feature>
<dbReference type="InterPro" id="IPR006775">
    <property type="entry name" value="GH116_catalytic"/>
</dbReference>
<dbReference type="Pfam" id="PF04685">
    <property type="entry name" value="DUF608"/>
    <property type="match status" value="2"/>
</dbReference>
<dbReference type="GO" id="GO:0005975">
    <property type="term" value="P:carbohydrate metabolic process"/>
    <property type="evidence" value="ECO:0007669"/>
    <property type="project" value="InterPro"/>
</dbReference>
<evidence type="ECO:0000256" key="1">
    <source>
        <dbReference type="SAM" id="Phobius"/>
    </source>
</evidence>
<protein>
    <recommendedName>
        <fullName evidence="6">NLGase</fullName>
    </recommendedName>
</protein>
<name>A0AAV7G8V2_DENCH</name>
<dbReference type="InterPro" id="IPR012341">
    <property type="entry name" value="6hp_glycosidase-like_sf"/>
</dbReference>
<organism evidence="4 5">
    <name type="scientific">Dendrobium chrysotoxum</name>
    <name type="common">Orchid</name>
    <dbReference type="NCBI Taxonomy" id="161865"/>
    <lineage>
        <taxon>Eukaryota</taxon>
        <taxon>Viridiplantae</taxon>
        <taxon>Streptophyta</taxon>
        <taxon>Embryophyta</taxon>
        <taxon>Tracheophyta</taxon>
        <taxon>Spermatophyta</taxon>
        <taxon>Magnoliopsida</taxon>
        <taxon>Liliopsida</taxon>
        <taxon>Asparagales</taxon>
        <taxon>Orchidaceae</taxon>
        <taxon>Epidendroideae</taxon>
        <taxon>Malaxideae</taxon>
        <taxon>Dendrobiinae</taxon>
        <taxon>Dendrobium</taxon>
    </lineage>
</organism>
<dbReference type="InterPro" id="IPR014551">
    <property type="entry name" value="B_Glucosidase_GBA2-typ"/>
</dbReference>
<evidence type="ECO:0000313" key="5">
    <source>
        <dbReference type="Proteomes" id="UP000775213"/>
    </source>
</evidence>
<feature type="domain" description="Glycosyl-hydrolase family 116 catalytic region" evidence="2">
    <location>
        <begin position="727"/>
        <end position="852"/>
    </location>
</feature>
<dbReference type="Proteomes" id="UP000775213">
    <property type="component" value="Unassembled WGS sequence"/>
</dbReference>
<dbReference type="GO" id="GO:0016020">
    <property type="term" value="C:membrane"/>
    <property type="evidence" value="ECO:0007669"/>
    <property type="project" value="InterPro"/>
</dbReference>
<accession>A0AAV7G8V2</accession>
<proteinExistence type="predicted"/>
<keyword evidence="1" id="KW-1133">Transmembrane helix</keyword>
<feature type="transmembrane region" description="Helical" evidence="1">
    <location>
        <begin position="927"/>
        <end position="950"/>
    </location>
</feature>
<keyword evidence="1" id="KW-0812">Transmembrane</keyword>
<dbReference type="Pfam" id="PF12215">
    <property type="entry name" value="Glyco_hydr_116N"/>
    <property type="match status" value="1"/>
</dbReference>
<dbReference type="InterPro" id="IPR052566">
    <property type="entry name" value="Non-lysos_glucosylceramidase"/>
</dbReference>
<evidence type="ECO:0008006" key="6">
    <source>
        <dbReference type="Google" id="ProtNLM"/>
    </source>
</evidence>
<dbReference type="InterPro" id="IPR008928">
    <property type="entry name" value="6-hairpin_glycosidase_sf"/>
</dbReference>
<sequence length="1013" mass="114440">MFINGFEKNETDYSESVEVVDTTMVKMDPGKPPQLAWQRKLTDEGKGIIEFTLTMMEKLHLGPMVLKLCHSYIRETLNGRSANYNPFKKWEAASSLGVPLGGIGAGSIGRSYKGYFQNWQLFPEVCEESPVLANQFSVFISRPGGKRYSSVLSPRSAQIPRGSRNPGIESWDWNLSGEKSTYHALYPRSWTVYDGEPDPDLKITCRQISPVIPHNYQQSSYPVAVFTFTLFNSGKTPAEITLLFTWANSVGGSSEVSGNHSNSRIITENERPPVTFAIGCQETPDVHVSECPYFIISGNAEGFTARDMWDEIIKHGSFDELNENETPKPSDPGSSIGAAVAASVTVPAQAVRSVTFALSWACPQIKFINGRTHHRRYTRFYGSGEDAAANLVHDAIIEHGNWEAQIEDWQTPILQDKSLPSWYPTTLFNQLYYLNAGGAIWTDGLPSILNLVGIEERKFHLDPSSLNKKIKTDNIVNNTASSILSKMASLLEGVQSPMVSKAALGTSLLLEGEENVGQFLYLEGSEYHMFNTYDVHFYSSFSLLMLFPKLELSIQRDFAMAVLMHDPEKIKPIHGHKKVPRKVFGAVPHDLGQNDPWFETNSYNLHDSNKWKDLNPKFVLQVYRDVVTTGDISFAHAVWPSVYIAMAYMDQFDKDGDGMIENDGGPDQTYDMWSASGVSAYTGGLWVAALQAASALARLVGDEASEDYFWNRYLKAKSVYSKLWNGFAKASGLQPIVDEEKARSALEKIYEFNVLKVMNGKMGAINGIKPNGEIGSLGLQAREIWSGVTFAVAATMIQEGMPEQAFKTAQGIHEAAWSSEGFGYAFRIPEALNVKGEYRSLNYMRPLAIWAMQWALSKPKLLELEPRSDKKQIDPSFSNKEFSKIASLLKFPEEKPTPTLLSVFLDIIHQLIFMNMNNPTMKGLFEWFFRLFFNCLLKMFKLYSYFIRYLCFNRTQWRRRIYYLIILLLIYLFVCPDSFIGILSIHLIHIKNIININLFKIKHTFSYIYFDMI</sequence>
<dbReference type="AlphaFoldDB" id="A0AAV7G8V2"/>
<dbReference type="Gene3D" id="1.50.10.10">
    <property type="match status" value="1"/>
</dbReference>
<evidence type="ECO:0000313" key="4">
    <source>
        <dbReference type="EMBL" id="KAH0451952.1"/>
    </source>
</evidence>
<dbReference type="GO" id="GO:0006680">
    <property type="term" value="P:glucosylceramide catabolic process"/>
    <property type="evidence" value="ECO:0007669"/>
    <property type="project" value="InterPro"/>
</dbReference>
<comment type="caution">
    <text evidence="4">The sequence shown here is derived from an EMBL/GenBank/DDBJ whole genome shotgun (WGS) entry which is preliminary data.</text>
</comment>
<feature type="domain" description="Glycosyl-hydrolase family 116 catalytic region" evidence="2">
    <location>
        <begin position="517"/>
        <end position="726"/>
    </location>
</feature>
<dbReference type="EMBL" id="JAGFBR010000017">
    <property type="protein sequence ID" value="KAH0451952.1"/>
    <property type="molecule type" value="Genomic_DNA"/>
</dbReference>